<organism evidence="1 2">
    <name type="scientific">Candidatus Collierbacteria bacterium GW2011_GWC2_44_18</name>
    <dbReference type="NCBI Taxonomy" id="1618392"/>
    <lineage>
        <taxon>Bacteria</taxon>
        <taxon>Candidatus Collieribacteriota</taxon>
    </lineage>
</organism>
<dbReference type="EMBL" id="LCIE01000025">
    <property type="protein sequence ID" value="KKT48541.1"/>
    <property type="molecule type" value="Genomic_DNA"/>
</dbReference>
<gene>
    <name evidence="1" type="ORF">UW41_C0025G0012</name>
</gene>
<dbReference type="Proteomes" id="UP000034172">
    <property type="component" value="Unassembled WGS sequence"/>
</dbReference>
<proteinExistence type="predicted"/>
<name>A0A0G1HMW2_9BACT</name>
<protein>
    <submittedName>
        <fullName evidence="1">Uncharacterized protein</fullName>
    </submittedName>
</protein>
<dbReference type="AlphaFoldDB" id="A0A0G1HMW2"/>
<dbReference type="STRING" id="1618392.UW41_C0025G0012"/>
<evidence type="ECO:0000313" key="2">
    <source>
        <dbReference type="Proteomes" id="UP000034172"/>
    </source>
</evidence>
<sequence length="39" mass="4101">MAGGAKEETKPLTLIVLPETSVIGPERLLLSSCLEMAMA</sequence>
<reference evidence="1 2" key="1">
    <citation type="journal article" date="2015" name="Nature">
        <title>rRNA introns, odd ribosomes, and small enigmatic genomes across a large radiation of phyla.</title>
        <authorList>
            <person name="Brown C.T."/>
            <person name="Hug L.A."/>
            <person name="Thomas B.C."/>
            <person name="Sharon I."/>
            <person name="Castelle C.J."/>
            <person name="Singh A."/>
            <person name="Wilkins M.J."/>
            <person name="Williams K.H."/>
            <person name="Banfield J.F."/>
        </authorList>
    </citation>
    <scope>NUCLEOTIDE SEQUENCE [LARGE SCALE GENOMIC DNA]</scope>
</reference>
<evidence type="ECO:0000313" key="1">
    <source>
        <dbReference type="EMBL" id="KKT48541.1"/>
    </source>
</evidence>
<comment type="caution">
    <text evidence="1">The sequence shown here is derived from an EMBL/GenBank/DDBJ whole genome shotgun (WGS) entry which is preliminary data.</text>
</comment>
<accession>A0A0G1HMW2</accession>